<accession>A0A085MZW5</accession>
<proteinExistence type="predicted"/>
<dbReference type="SUPFAM" id="SSF47576">
    <property type="entry name" value="Calponin-homology domain, CH-domain"/>
    <property type="match status" value="1"/>
</dbReference>
<evidence type="ECO:0000313" key="1">
    <source>
        <dbReference type="EMBL" id="KFD62761.1"/>
    </source>
</evidence>
<dbReference type="AlphaFoldDB" id="A0A085MZW5"/>
<dbReference type="Proteomes" id="UP000030758">
    <property type="component" value="Unassembled WGS sequence"/>
</dbReference>
<dbReference type="InterPro" id="IPR036872">
    <property type="entry name" value="CH_dom_sf"/>
</dbReference>
<organism evidence="1">
    <name type="scientific">Trichuris suis</name>
    <name type="common">pig whipworm</name>
    <dbReference type="NCBI Taxonomy" id="68888"/>
    <lineage>
        <taxon>Eukaryota</taxon>
        <taxon>Metazoa</taxon>
        <taxon>Ecdysozoa</taxon>
        <taxon>Nematoda</taxon>
        <taxon>Enoplea</taxon>
        <taxon>Dorylaimia</taxon>
        <taxon>Trichinellida</taxon>
        <taxon>Trichuridae</taxon>
        <taxon>Trichuris</taxon>
    </lineage>
</organism>
<name>A0A085MZW5_9BILA</name>
<dbReference type="EMBL" id="KL367588">
    <property type="protein sequence ID" value="KFD62761.1"/>
    <property type="molecule type" value="Genomic_DNA"/>
</dbReference>
<evidence type="ECO:0008006" key="2">
    <source>
        <dbReference type="Google" id="ProtNLM"/>
    </source>
</evidence>
<sequence>MANHGPAYGLSKEIQMKNQARFVLEEAQQILEWIALGTGIPLAKDPHQMNSFEVAEALKDGIQLCSAFCGSTEDRQPGSGGGHKRLMVKHNHPLQMLLHKMNENYMDYGHGLTWKICLYNTIHEYMKLWIMEYMKYK</sequence>
<gene>
    <name evidence="1" type="ORF">M514_25041</name>
</gene>
<reference evidence="1" key="1">
    <citation type="journal article" date="2014" name="Nat. Genet.">
        <title>Genome and transcriptome of the porcine whipworm Trichuris suis.</title>
        <authorList>
            <person name="Jex A.R."/>
            <person name="Nejsum P."/>
            <person name="Schwarz E.M."/>
            <person name="Hu L."/>
            <person name="Young N.D."/>
            <person name="Hall R.S."/>
            <person name="Korhonen P.K."/>
            <person name="Liao S."/>
            <person name="Thamsborg S."/>
            <person name="Xia J."/>
            <person name="Xu P."/>
            <person name="Wang S."/>
            <person name="Scheerlinck J.P."/>
            <person name="Hofmann A."/>
            <person name="Sternberg P.W."/>
            <person name="Wang J."/>
            <person name="Gasser R.B."/>
        </authorList>
    </citation>
    <scope>NUCLEOTIDE SEQUENCE [LARGE SCALE GENOMIC DNA]</scope>
    <source>
        <strain evidence="1">DCEP-RM93F</strain>
    </source>
</reference>
<protein>
    <recommendedName>
        <fullName evidence="2">Calponin-homology (CH) domain-containing protein</fullName>
    </recommendedName>
</protein>